<evidence type="ECO:0000259" key="6">
    <source>
        <dbReference type="PROSITE" id="PS51883"/>
    </source>
</evidence>
<dbReference type="InterPro" id="IPR006073">
    <property type="entry name" value="GTP-bd"/>
</dbReference>
<keyword evidence="3" id="KW-0547">Nucleotide-binding</keyword>
<dbReference type="NCBIfam" id="TIGR02729">
    <property type="entry name" value="Obg_CgtA"/>
    <property type="match status" value="1"/>
</dbReference>
<name>A0AAW2HY00_9NEOP</name>
<dbReference type="PANTHER" id="PTHR11702:SF31">
    <property type="entry name" value="MITOCHONDRIAL RIBOSOME-ASSOCIATED GTPASE 2"/>
    <property type="match status" value="1"/>
</dbReference>
<dbReference type="GO" id="GO:0000287">
    <property type="term" value="F:magnesium ion binding"/>
    <property type="evidence" value="ECO:0007669"/>
    <property type="project" value="InterPro"/>
</dbReference>
<feature type="domain" description="OBG-type G" evidence="5">
    <location>
        <begin position="204"/>
        <end position="369"/>
    </location>
</feature>
<dbReference type="InterPro" id="IPR006169">
    <property type="entry name" value="GTP1_OBG_dom"/>
</dbReference>
<dbReference type="NCBIfam" id="NF008956">
    <property type="entry name" value="PRK12299.1"/>
    <property type="match status" value="1"/>
</dbReference>
<dbReference type="PANTHER" id="PTHR11702">
    <property type="entry name" value="DEVELOPMENTALLY REGULATED GTP-BINDING PROTEIN-RELATED"/>
    <property type="match status" value="1"/>
</dbReference>
<keyword evidence="2" id="KW-0690">Ribosome biogenesis</keyword>
<dbReference type="CDD" id="cd01898">
    <property type="entry name" value="Obg"/>
    <property type="match status" value="1"/>
</dbReference>
<dbReference type="GO" id="GO:0003924">
    <property type="term" value="F:GTPase activity"/>
    <property type="evidence" value="ECO:0007669"/>
    <property type="project" value="InterPro"/>
</dbReference>
<evidence type="ECO:0000256" key="4">
    <source>
        <dbReference type="ARBA" id="ARBA00023134"/>
    </source>
</evidence>
<reference evidence="7" key="1">
    <citation type="journal article" date="2024" name="Gigascience">
        <title>Chromosome-level genome of the poultry shaft louse Menopon gallinae provides insight into the host-switching and adaptive evolution of parasitic lice.</title>
        <authorList>
            <person name="Xu Y."/>
            <person name="Ma L."/>
            <person name="Liu S."/>
            <person name="Liang Y."/>
            <person name="Liu Q."/>
            <person name="He Z."/>
            <person name="Tian L."/>
            <person name="Duan Y."/>
            <person name="Cai W."/>
            <person name="Li H."/>
            <person name="Song F."/>
        </authorList>
    </citation>
    <scope>NUCLEOTIDE SEQUENCE</scope>
    <source>
        <strain evidence="7">Cailab_2023a</strain>
    </source>
</reference>
<sequence length="377" mass="41609">MIILKNWSKVISLRRYLPFQSSVTFCSKEYEPVPLKSRKQKSTREQRPYWADSFSIQAIGGKGGDGCISFLQMFKNDKAGPDGGDGGHGGHVIFRASKFVTDLSHLSRTVKGDDGEKGYNKDCAGKNAKHHYIDVPVGTIVKNSEGVIVGDLNKENSMFIAARGGCGGRGNHFFVSDTNQAPQVAEVGAAGERIRYLLELRSVAHFGLVGLPNAGKSTFLQAISRARPEIADYEFTTLRPYIGVVPFSDYEQIFIADLPGLIEGSHRNKGLGIQFLKHVERCLGLLYMIDMSRENPSSQLDILKNELSSFSKELLSRPSVYIANKMDLPESQENLKAVEAETGLKFIGISAKTGKNVSALLKHIRKLYDDVFDPETE</sequence>
<dbReference type="PROSITE" id="PS51710">
    <property type="entry name" value="G_OBG"/>
    <property type="match status" value="1"/>
</dbReference>
<dbReference type="PRINTS" id="PR00326">
    <property type="entry name" value="GTP1OBG"/>
</dbReference>
<organism evidence="7">
    <name type="scientific">Menopon gallinae</name>
    <name type="common">poultry shaft louse</name>
    <dbReference type="NCBI Taxonomy" id="328185"/>
    <lineage>
        <taxon>Eukaryota</taxon>
        <taxon>Metazoa</taxon>
        <taxon>Ecdysozoa</taxon>
        <taxon>Arthropoda</taxon>
        <taxon>Hexapoda</taxon>
        <taxon>Insecta</taxon>
        <taxon>Pterygota</taxon>
        <taxon>Neoptera</taxon>
        <taxon>Paraneoptera</taxon>
        <taxon>Psocodea</taxon>
        <taxon>Troctomorpha</taxon>
        <taxon>Phthiraptera</taxon>
        <taxon>Amblycera</taxon>
        <taxon>Menoponidae</taxon>
        <taxon>Menopon</taxon>
    </lineage>
</organism>
<evidence type="ECO:0000259" key="5">
    <source>
        <dbReference type="PROSITE" id="PS51710"/>
    </source>
</evidence>
<proteinExistence type="inferred from homology"/>
<evidence type="ECO:0008006" key="8">
    <source>
        <dbReference type="Google" id="ProtNLM"/>
    </source>
</evidence>
<protein>
    <recommendedName>
        <fullName evidence="8">Mitochondrial ribosome-associated GTPase 2</fullName>
    </recommendedName>
</protein>
<dbReference type="GO" id="GO:0005739">
    <property type="term" value="C:mitochondrion"/>
    <property type="evidence" value="ECO:0007669"/>
    <property type="project" value="TreeGrafter"/>
</dbReference>
<dbReference type="InterPro" id="IPR036726">
    <property type="entry name" value="GTP1_OBG_dom_sf"/>
</dbReference>
<dbReference type="Gene3D" id="3.40.50.300">
    <property type="entry name" value="P-loop containing nucleotide triphosphate hydrolases"/>
    <property type="match status" value="1"/>
</dbReference>
<dbReference type="FunFam" id="2.70.210.12:FF:000001">
    <property type="entry name" value="GTPase Obg"/>
    <property type="match status" value="1"/>
</dbReference>
<dbReference type="PROSITE" id="PS51883">
    <property type="entry name" value="OBG"/>
    <property type="match status" value="1"/>
</dbReference>
<evidence type="ECO:0000256" key="3">
    <source>
        <dbReference type="ARBA" id="ARBA00022741"/>
    </source>
</evidence>
<dbReference type="SUPFAM" id="SSF82051">
    <property type="entry name" value="Obg GTP-binding protein N-terminal domain"/>
    <property type="match status" value="1"/>
</dbReference>
<dbReference type="InterPro" id="IPR045086">
    <property type="entry name" value="OBG_GTPase"/>
</dbReference>
<comment type="similarity">
    <text evidence="1">Belongs to the TRAFAC class OBG-HflX-like GTPase superfamily. OBG GTPase family.</text>
</comment>
<dbReference type="Pfam" id="PF01926">
    <property type="entry name" value="MMR_HSR1"/>
    <property type="match status" value="1"/>
</dbReference>
<dbReference type="InterPro" id="IPR031167">
    <property type="entry name" value="G_OBG"/>
</dbReference>
<accession>A0AAW2HY00</accession>
<evidence type="ECO:0000256" key="1">
    <source>
        <dbReference type="ARBA" id="ARBA00007699"/>
    </source>
</evidence>
<dbReference type="SUPFAM" id="SSF52540">
    <property type="entry name" value="P-loop containing nucleoside triphosphate hydrolases"/>
    <property type="match status" value="1"/>
</dbReference>
<keyword evidence="4" id="KW-0342">GTP-binding</keyword>
<gene>
    <name evidence="7" type="ORF">PYX00_006754</name>
</gene>
<evidence type="ECO:0000256" key="2">
    <source>
        <dbReference type="ARBA" id="ARBA00022517"/>
    </source>
</evidence>
<dbReference type="InterPro" id="IPR027417">
    <property type="entry name" value="P-loop_NTPase"/>
</dbReference>
<dbReference type="Pfam" id="PF01018">
    <property type="entry name" value="GTP1_OBG"/>
    <property type="match status" value="1"/>
</dbReference>
<dbReference type="AlphaFoldDB" id="A0AAW2HY00"/>
<feature type="domain" description="Obg" evidence="6">
    <location>
        <begin position="48"/>
        <end position="203"/>
    </location>
</feature>
<dbReference type="GO" id="GO:0005525">
    <property type="term" value="F:GTP binding"/>
    <property type="evidence" value="ECO:0007669"/>
    <property type="project" value="UniProtKB-KW"/>
</dbReference>
<dbReference type="GO" id="GO:0042254">
    <property type="term" value="P:ribosome biogenesis"/>
    <property type="evidence" value="ECO:0007669"/>
    <property type="project" value="UniProtKB-UniRule"/>
</dbReference>
<dbReference type="PIRSF" id="PIRSF002401">
    <property type="entry name" value="GTP_bd_Obg/CgtA"/>
    <property type="match status" value="1"/>
</dbReference>
<dbReference type="Gene3D" id="2.70.210.12">
    <property type="entry name" value="GTP1/OBG domain"/>
    <property type="match status" value="1"/>
</dbReference>
<dbReference type="InterPro" id="IPR014100">
    <property type="entry name" value="GTP-bd_Obg/CgtA"/>
</dbReference>
<evidence type="ECO:0000313" key="7">
    <source>
        <dbReference type="EMBL" id="KAL0274297.1"/>
    </source>
</evidence>
<comment type="caution">
    <text evidence="7">The sequence shown here is derived from an EMBL/GenBank/DDBJ whole genome shotgun (WGS) entry which is preliminary data.</text>
</comment>
<dbReference type="EMBL" id="JARGDH010000003">
    <property type="protein sequence ID" value="KAL0274297.1"/>
    <property type="molecule type" value="Genomic_DNA"/>
</dbReference>